<dbReference type="GO" id="GO:0005737">
    <property type="term" value="C:cytoplasm"/>
    <property type="evidence" value="ECO:0007669"/>
    <property type="project" value="TreeGrafter"/>
</dbReference>
<dbReference type="GO" id="GO:0043161">
    <property type="term" value="P:proteasome-mediated ubiquitin-dependent protein catabolic process"/>
    <property type="evidence" value="ECO:0007669"/>
    <property type="project" value="TreeGrafter"/>
</dbReference>
<dbReference type="PANTHER" id="PTHR19849">
    <property type="entry name" value="PHOSPHOLIPASE A-2-ACTIVATING PROTEIN"/>
    <property type="match status" value="1"/>
</dbReference>
<gene>
    <name evidence="4" type="ORF">PPRIM_AZ9-3.1.T0690058</name>
</gene>
<accession>A0A8S1MPM1</accession>
<evidence type="ECO:0000256" key="3">
    <source>
        <dbReference type="PROSITE-ProRule" id="PRU00221"/>
    </source>
</evidence>
<dbReference type="PROSITE" id="PS50294">
    <property type="entry name" value="WD_REPEATS_REGION"/>
    <property type="match status" value="2"/>
</dbReference>
<evidence type="ECO:0000256" key="1">
    <source>
        <dbReference type="ARBA" id="ARBA00022574"/>
    </source>
</evidence>
<sequence>MNCFEHNSPYTLLCWVKGCNKKFLCHQCMQKHDPQHFSMIQSLNDFDSQISQIPKSIQQNLILLSSQLNSAQTQITLNKDSLKKQIIKLSDLLKARLDVEINNFCSSAIDYTTIYYKQFENDIASIFNTISEHSQIFTPQTGRPINEFQFTQLIQQQDKMFDIILPKLSQQVQMFVQQISNNQLIMKTENFHSILNNNISKTFQLNNLLYTNETLQTQTSKSLIQKNRIMSPLIPKIDLKKNASQLFSQKQQSDRTTDQQAFYNDNIVELSGSRFIQQKSINTVLTGHTDIILCVCAFSYTSILSGSAGGTIRIFYIDNAITQTKLNDHKGDVLAIIKINDTNFSSASSDQTVRVWNYQRKVCEYILVGHEQPIKALILLQDTDQLASGSLDQTIKIWSLKRPKIKLNIKDHQKIFALCYVQSKALIVSGGEGILSVFNIINGYCRDKLEGHTGNVLCLKYLKEVVNGEFVSLISSGGSDKKIILWNLDRAQKLYILVGHQDCVTCLTFDSENNQLWSGGADQTIRCWDIDKGRQVFIFKRHSDQISCIEYIASRELIISGSWDKKIRVTSKSILVN</sequence>
<dbReference type="GO" id="GO:0005634">
    <property type="term" value="C:nucleus"/>
    <property type="evidence" value="ECO:0007669"/>
    <property type="project" value="TreeGrafter"/>
</dbReference>
<reference evidence="4" key="1">
    <citation type="submission" date="2021-01" db="EMBL/GenBank/DDBJ databases">
        <authorList>
            <consortium name="Genoscope - CEA"/>
            <person name="William W."/>
        </authorList>
    </citation>
    <scope>NUCLEOTIDE SEQUENCE</scope>
</reference>
<dbReference type="PROSITE" id="PS50082">
    <property type="entry name" value="WD_REPEATS_2"/>
    <property type="match status" value="4"/>
</dbReference>
<evidence type="ECO:0000256" key="2">
    <source>
        <dbReference type="ARBA" id="ARBA00022737"/>
    </source>
</evidence>
<organism evidence="4 5">
    <name type="scientific">Paramecium primaurelia</name>
    <dbReference type="NCBI Taxonomy" id="5886"/>
    <lineage>
        <taxon>Eukaryota</taxon>
        <taxon>Sar</taxon>
        <taxon>Alveolata</taxon>
        <taxon>Ciliophora</taxon>
        <taxon>Intramacronucleata</taxon>
        <taxon>Oligohymenophorea</taxon>
        <taxon>Peniculida</taxon>
        <taxon>Parameciidae</taxon>
        <taxon>Paramecium</taxon>
    </lineage>
</organism>
<dbReference type="AlphaFoldDB" id="A0A8S1MPM1"/>
<feature type="repeat" description="WD" evidence="3">
    <location>
        <begin position="367"/>
        <end position="408"/>
    </location>
</feature>
<dbReference type="PROSITE" id="PS00678">
    <property type="entry name" value="WD_REPEATS_1"/>
    <property type="match status" value="1"/>
</dbReference>
<name>A0A8S1MPM1_PARPR</name>
<keyword evidence="5" id="KW-1185">Reference proteome</keyword>
<protein>
    <submittedName>
        <fullName evidence="4">Uncharacterized protein</fullName>
    </submittedName>
</protein>
<keyword evidence="1 3" id="KW-0853">WD repeat</keyword>
<dbReference type="Pfam" id="PF00400">
    <property type="entry name" value="WD40"/>
    <property type="match status" value="6"/>
</dbReference>
<dbReference type="OMA" id="QLIMKTE"/>
<dbReference type="EMBL" id="CAJJDM010000072">
    <property type="protein sequence ID" value="CAD8082997.1"/>
    <property type="molecule type" value="Genomic_DNA"/>
</dbReference>
<dbReference type="GO" id="GO:0043130">
    <property type="term" value="F:ubiquitin binding"/>
    <property type="evidence" value="ECO:0007669"/>
    <property type="project" value="TreeGrafter"/>
</dbReference>
<feature type="repeat" description="WD" evidence="3">
    <location>
        <begin position="497"/>
        <end position="538"/>
    </location>
</feature>
<evidence type="ECO:0000313" key="4">
    <source>
        <dbReference type="EMBL" id="CAD8082997.1"/>
    </source>
</evidence>
<evidence type="ECO:0000313" key="5">
    <source>
        <dbReference type="Proteomes" id="UP000688137"/>
    </source>
</evidence>
<comment type="caution">
    <text evidence="4">The sequence shown here is derived from an EMBL/GenBank/DDBJ whole genome shotgun (WGS) entry which is preliminary data.</text>
</comment>
<proteinExistence type="predicted"/>
<keyword evidence="2" id="KW-0677">Repeat</keyword>
<dbReference type="CDD" id="cd00200">
    <property type="entry name" value="WD40"/>
    <property type="match status" value="1"/>
</dbReference>
<dbReference type="GO" id="GO:0010992">
    <property type="term" value="P:ubiquitin recycling"/>
    <property type="evidence" value="ECO:0007669"/>
    <property type="project" value="TreeGrafter"/>
</dbReference>
<dbReference type="Proteomes" id="UP000688137">
    <property type="component" value="Unassembled WGS sequence"/>
</dbReference>
<dbReference type="InterPro" id="IPR019775">
    <property type="entry name" value="WD40_repeat_CS"/>
</dbReference>
<dbReference type="PANTHER" id="PTHR19849:SF1">
    <property type="entry name" value="F-BOX_WD REPEAT-CONTAINING PROTEIN 7"/>
    <property type="match status" value="1"/>
</dbReference>
<dbReference type="SMART" id="SM00320">
    <property type="entry name" value="WD40"/>
    <property type="match status" value="7"/>
</dbReference>
<dbReference type="InterPro" id="IPR001680">
    <property type="entry name" value="WD40_rpt"/>
</dbReference>
<feature type="repeat" description="WD" evidence="3">
    <location>
        <begin position="326"/>
        <end position="357"/>
    </location>
</feature>
<feature type="repeat" description="WD" evidence="3">
    <location>
        <begin position="449"/>
        <end position="496"/>
    </location>
</feature>